<protein>
    <recommendedName>
        <fullName evidence="5">Tripartite tricarboxylate transporter substrate binding protein</fullName>
    </recommendedName>
</protein>
<proteinExistence type="inferred from homology"/>
<dbReference type="AlphaFoldDB" id="A0A6S6YW58"/>
<dbReference type="CDD" id="cd07012">
    <property type="entry name" value="PBP2_Bug_TTT"/>
    <property type="match status" value="1"/>
</dbReference>
<dbReference type="PROSITE" id="PS51257">
    <property type="entry name" value="PROKAR_LIPOPROTEIN"/>
    <property type="match status" value="1"/>
</dbReference>
<evidence type="ECO:0000256" key="1">
    <source>
        <dbReference type="ARBA" id="ARBA00006987"/>
    </source>
</evidence>
<dbReference type="Gene3D" id="3.40.190.150">
    <property type="entry name" value="Bordetella uptake gene, domain 1"/>
    <property type="match status" value="1"/>
</dbReference>
<dbReference type="SUPFAM" id="SSF53850">
    <property type="entry name" value="Periplasmic binding protein-like II"/>
    <property type="match status" value="1"/>
</dbReference>
<dbReference type="Gene3D" id="3.40.190.10">
    <property type="entry name" value="Periplasmic binding protein-like II"/>
    <property type="match status" value="1"/>
</dbReference>
<dbReference type="InterPro" id="IPR005064">
    <property type="entry name" value="BUG"/>
</dbReference>
<feature type="signal peptide" evidence="2">
    <location>
        <begin position="1"/>
        <end position="21"/>
    </location>
</feature>
<feature type="chain" id="PRO_5028818507" description="Tripartite tricarboxylate transporter substrate binding protein" evidence="2">
    <location>
        <begin position="22"/>
        <end position="324"/>
    </location>
</feature>
<evidence type="ECO:0000256" key="2">
    <source>
        <dbReference type="SAM" id="SignalP"/>
    </source>
</evidence>
<reference evidence="3 4" key="1">
    <citation type="submission" date="2020-04" db="EMBL/GenBank/DDBJ databases">
        <authorList>
            <person name="De Canck E."/>
        </authorList>
    </citation>
    <scope>NUCLEOTIDE SEQUENCE [LARGE SCALE GENOMIC DNA]</scope>
    <source>
        <strain evidence="3 4">LMG 3431</strain>
    </source>
</reference>
<evidence type="ECO:0000313" key="3">
    <source>
        <dbReference type="EMBL" id="CAB3642294.1"/>
    </source>
</evidence>
<dbReference type="PANTHER" id="PTHR42928">
    <property type="entry name" value="TRICARBOXYLATE-BINDING PROTEIN"/>
    <property type="match status" value="1"/>
</dbReference>
<comment type="similarity">
    <text evidence="1">Belongs to the UPF0065 (bug) family.</text>
</comment>
<dbReference type="Pfam" id="PF03401">
    <property type="entry name" value="TctC"/>
    <property type="match status" value="1"/>
</dbReference>
<keyword evidence="4" id="KW-1185">Reference proteome</keyword>
<evidence type="ECO:0008006" key="5">
    <source>
        <dbReference type="Google" id="ProtNLM"/>
    </source>
</evidence>
<gene>
    <name evidence="3" type="ORF">LMG3431_02211</name>
</gene>
<dbReference type="InterPro" id="IPR042100">
    <property type="entry name" value="Bug_dom1"/>
</dbReference>
<sequence length="324" mass="34364">MRLHQWLLGMAVAVSCTASVAAQVSKFPDKPVRFIAPTAAGSAPDIITRLIANKLGQRWGQPVIVENRPGGNGIIGMNALTRADSDGYTLAMFHAAAAVTTPFLYQAAKFDIERDTDVVATLAYTPMMLVTTPESPYRTVSDLVAAAKGGESSDLVIGSPTRGSIPSLSVYLMGQLSERDFRQVSFSGTSQALQTLIKGDIPVYIDGVAPLVPLVRAGKLIPIAMSADQTLPGFENIPLIKSTLPGMVTSGWFAVFAPKGTPSAVLESLNIAINDVLREAEVQGRLAEIGTFPMIKSRPDAGSFVHEEKAKWGGVIAKAQVKAE</sequence>
<dbReference type="PIRSF" id="PIRSF017082">
    <property type="entry name" value="YflP"/>
    <property type="match status" value="1"/>
</dbReference>
<organism evidence="3 4">
    <name type="scientific">Achromobacter pestifer</name>
    <dbReference type="NCBI Taxonomy" id="1353889"/>
    <lineage>
        <taxon>Bacteria</taxon>
        <taxon>Pseudomonadati</taxon>
        <taxon>Pseudomonadota</taxon>
        <taxon>Betaproteobacteria</taxon>
        <taxon>Burkholderiales</taxon>
        <taxon>Alcaligenaceae</taxon>
        <taxon>Achromobacter</taxon>
    </lineage>
</organism>
<dbReference type="EMBL" id="CADIJX010000002">
    <property type="protein sequence ID" value="CAB3642294.1"/>
    <property type="molecule type" value="Genomic_DNA"/>
</dbReference>
<name>A0A6S6YW58_9BURK</name>
<accession>A0A6S6YW58</accession>
<dbReference type="PANTHER" id="PTHR42928:SF5">
    <property type="entry name" value="BLR1237 PROTEIN"/>
    <property type="match status" value="1"/>
</dbReference>
<dbReference type="Proteomes" id="UP000494108">
    <property type="component" value="Unassembled WGS sequence"/>
</dbReference>
<keyword evidence="2" id="KW-0732">Signal</keyword>
<evidence type="ECO:0000313" key="4">
    <source>
        <dbReference type="Proteomes" id="UP000494108"/>
    </source>
</evidence>